<dbReference type="EMBL" id="CP147246">
    <property type="protein sequence ID" value="WYJ95597.1"/>
    <property type="molecule type" value="Genomic_DNA"/>
</dbReference>
<dbReference type="NCBIfam" id="TIGR02227">
    <property type="entry name" value="sigpep_I_bact"/>
    <property type="match status" value="1"/>
</dbReference>
<evidence type="ECO:0000313" key="6">
    <source>
        <dbReference type="EMBL" id="OUZ35079.1"/>
    </source>
</evidence>
<gene>
    <name evidence="6" type="ORF">A5889_000554</name>
    <name evidence="7" type="ORF">A5889_003145</name>
</gene>
<keyword evidence="3" id="KW-0472">Membrane</keyword>
<dbReference type="PANTHER" id="PTHR43390:SF1">
    <property type="entry name" value="CHLOROPLAST PROCESSING PEPTIDASE"/>
    <property type="match status" value="1"/>
</dbReference>
<keyword evidence="3" id="KW-0378">Hydrolase</keyword>
<dbReference type="GO" id="GO:0005886">
    <property type="term" value="C:plasma membrane"/>
    <property type="evidence" value="ECO:0007669"/>
    <property type="project" value="UniProtKB-SubCell"/>
</dbReference>
<accession>A0A200JE09</accession>
<evidence type="ECO:0000256" key="1">
    <source>
        <dbReference type="ARBA" id="ARBA00004401"/>
    </source>
</evidence>
<dbReference type="Gene3D" id="2.10.109.10">
    <property type="entry name" value="Umud Fragment, subunit A"/>
    <property type="match status" value="1"/>
</dbReference>
<evidence type="ECO:0000256" key="4">
    <source>
        <dbReference type="SAM" id="MobiDB-lite"/>
    </source>
</evidence>
<dbReference type="OrthoDB" id="2188996at2"/>
<name>A0A200JE09_9ENTE</name>
<comment type="subcellular location">
    <subcellularLocation>
        <location evidence="1">Cell membrane</location>
        <topology evidence="1">Single-pass type II membrane protein</topology>
    </subcellularLocation>
    <subcellularLocation>
        <location evidence="3">Membrane</location>
        <topology evidence="3">Single-pass type II membrane protein</topology>
    </subcellularLocation>
</comment>
<evidence type="ECO:0000313" key="7">
    <source>
        <dbReference type="EMBL" id="WYJ95597.1"/>
    </source>
</evidence>
<evidence type="ECO:0000259" key="5">
    <source>
        <dbReference type="Pfam" id="PF10502"/>
    </source>
</evidence>
<feature type="domain" description="Peptidase S26" evidence="5">
    <location>
        <begin position="80"/>
        <end position="241"/>
    </location>
</feature>
<feature type="compositionally biased region" description="Basic residues" evidence="4">
    <location>
        <begin position="44"/>
        <end position="72"/>
    </location>
</feature>
<dbReference type="InterPro" id="IPR019533">
    <property type="entry name" value="Peptidase_S26"/>
</dbReference>
<dbReference type="Pfam" id="PF10502">
    <property type="entry name" value="Peptidase_S26"/>
    <property type="match status" value="1"/>
</dbReference>
<dbReference type="Proteomes" id="UP000196151">
    <property type="component" value="Chromosome"/>
</dbReference>
<reference evidence="7" key="3">
    <citation type="submission" date="2024-03" db="EMBL/GenBank/DDBJ databases">
        <title>The Genome Sequence of Enterococcus sp. DIV0238c.</title>
        <authorList>
            <consortium name="The Broad Institute Genomics Platform"/>
            <consortium name="The Broad Institute Microbial Omics Core"/>
            <consortium name="The Broad Institute Genomic Center for Infectious Diseases"/>
            <person name="Earl A."/>
            <person name="Manson A."/>
            <person name="Gilmore M."/>
            <person name="Schwartman J."/>
            <person name="Shea T."/>
            <person name="Abouelleil A."/>
            <person name="Cao P."/>
            <person name="Chapman S."/>
            <person name="Cusick C."/>
            <person name="Young S."/>
            <person name="Neafsey D."/>
            <person name="Nusbaum C."/>
            <person name="Birren B."/>
        </authorList>
    </citation>
    <scope>NUCLEOTIDE SEQUENCE</scope>
    <source>
        <strain evidence="7">9D6_DIV0238</strain>
    </source>
</reference>
<dbReference type="EC" id="3.4.21.89" evidence="3"/>
<dbReference type="InterPro" id="IPR036286">
    <property type="entry name" value="LexA/Signal_pep-like_sf"/>
</dbReference>
<proteinExistence type="inferred from homology"/>
<reference evidence="6" key="1">
    <citation type="submission" date="2017-05" db="EMBL/GenBank/DDBJ databases">
        <title>The Genome Sequence of Enterococcus sp. 9D6_DIV0238.</title>
        <authorList>
            <consortium name="The Broad Institute Genomics Platform"/>
            <consortium name="The Broad Institute Genomic Center for Infectious Diseases"/>
            <person name="Earl A."/>
            <person name="Manson A."/>
            <person name="Schwartman J."/>
            <person name="Gilmore M."/>
            <person name="Abouelleil A."/>
            <person name="Cao P."/>
            <person name="Chapman S."/>
            <person name="Cusick C."/>
            <person name="Shea T."/>
            <person name="Young S."/>
            <person name="Neafsey D."/>
            <person name="Nusbaum C."/>
            <person name="Birren B."/>
        </authorList>
    </citation>
    <scope>NUCLEOTIDE SEQUENCE [LARGE SCALE GENOMIC DNA]</scope>
    <source>
        <strain evidence="6">9D6_DIV0238</strain>
    </source>
</reference>
<feature type="compositionally biased region" description="Basic residues" evidence="4">
    <location>
        <begin position="1"/>
        <end position="30"/>
    </location>
</feature>
<dbReference type="PRINTS" id="PR00727">
    <property type="entry name" value="LEADERPTASE"/>
</dbReference>
<protein>
    <recommendedName>
        <fullName evidence="3">Signal peptidase I</fullName>
        <ecNumber evidence="3">3.4.21.89</ecNumber>
    </recommendedName>
</protein>
<dbReference type="CDD" id="cd06530">
    <property type="entry name" value="S26_SPase_I"/>
    <property type="match status" value="1"/>
</dbReference>
<dbReference type="GO" id="GO:0004252">
    <property type="term" value="F:serine-type endopeptidase activity"/>
    <property type="evidence" value="ECO:0007669"/>
    <property type="project" value="InterPro"/>
</dbReference>
<evidence type="ECO:0000256" key="2">
    <source>
        <dbReference type="ARBA" id="ARBA00009370"/>
    </source>
</evidence>
<dbReference type="SUPFAM" id="SSF51306">
    <property type="entry name" value="LexA/Signal peptidase"/>
    <property type="match status" value="1"/>
</dbReference>
<feature type="compositionally biased region" description="Low complexity" evidence="4">
    <location>
        <begin position="31"/>
        <end position="43"/>
    </location>
</feature>
<dbReference type="EMBL" id="NIBQ01000001">
    <property type="protein sequence ID" value="OUZ35079.1"/>
    <property type="molecule type" value="Genomic_DNA"/>
</dbReference>
<keyword evidence="3" id="KW-1133">Transmembrane helix</keyword>
<dbReference type="AlphaFoldDB" id="A0A200JE09"/>
<dbReference type="InterPro" id="IPR000223">
    <property type="entry name" value="Pept_S26A_signal_pept_1"/>
</dbReference>
<keyword evidence="3" id="KW-0645">Protease</keyword>
<reference evidence="7" key="2">
    <citation type="submission" date="2017-05" db="EMBL/GenBank/DDBJ databases">
        <authorList>
            <consortium name="The Broad Institute Genomics Platform"/>
            <consortium name="The Broad Institute Genomic Center for Infectious Diseases"/>
            <person name="Earl A."/>
            <person name="Manson A."/>
            <person name="Schwartman J."/>
            <person name="Gilmore M."/>
            <person name="Abouelleil A."/>
            <person name="Cao P."/>
            <person name="Chapman S."/>
            <person name="Cusick C."/>
            <person name="Shea T."/>
            <person name="Young S."/>
            <person name="Neafsey D."/>
            <person name="Nusbaum C."/>
            <person name="Birren B."/>
        </authorList>
    </citation>
    <scope>NUCLEOTIDE SEQUENCE</scope>
    <source>
        <strain evidence="7">9D6_DIV0238</strain>
    </source>
</reference>
<organism evidence="6">
    <name type="scientific">Candidatus Enterococcus dunnyi</name>
    <dbReference type="NCBI Taxonomy" id="1834192"/>
    <lineage>
        <taxon>Bacteria</taxon>
        <taxon>Bacillati</taxon>
        <taxon>Bacillota</taxon>
        <taxon>Bacilli</taxon>
        <taxon>Lactobacillales</taxon>
        <taxon>Enterococcaceae</taxon>
        <taxon>Enterococcus</taxon>
    </lineage>
</organism>
<evidence type="ECO:0000256" key="3">
    <source>
        <dbReference type="RuleBase" id="RU362042"/>
    </source>
</evidence>
<evidence type="ECO:0000313" key="8">
    <source>
        <dbReference type="Proteomes" id="UP000196151"/>
    </source>
</evidence>
<keyword evidence="3" id="KW-0812">Transmembrane</keyword>
<dbReference type="GO" id="GO:0009003">
    <property type="term" value="F:signal peptidase activity"/>
    <property type="evidence" value="ECO:0007669"/>
    <property type="project" value="UniProtKB-EC"/>
</dbReference>
<feature type="transmembrane region" description="Helical" evidence="3">
    <location>
        <begin position="77"/>
        <end position="100"/>
    </location>
</feature>
<dbReference type="GO" id="GO:0006465">
    <property type="term" value="P:signal peptide processing"/>
    <property type="evidence" value="ECO:0007669"/>
    <property type="project" value="InterPro"/>
</dbReference>
<sequence>MEQKAKVKNHKRRKKIREQTAKKKNVKSRKSQQTTAKTTVTSAAKKKHSSSRTINRKKGKRKKTSQKRKRSEQRHQIYKEIGISFFLLMSLFFLLQWLFFSLPTVNGYGMTATLNDGDRLFVRKHAQIKRFDLIYFKNPVNDQLMIRRVIGLPGEEITYEEDQLMIDQKFVVERFLVNEQNEAKAEERLLTENFSLASLTGSRALPKGSYFVLGDNRHYAADSRQFGWIDEENIIGVVKTRLLPLHNMTQF</sequence>
<keyword evidence="8" id="KW-1185">Reference proteome</keyword>
<feature type="region of interest" description="Disordered" evidence="4">
    <location>
        <begin position="1"/>
        <end position="73"/>
    </location>
</feature>
<dbReference type="RefSeq" id="WP_087639723.1">
    <property type="nucleotide sequence ID" value="NZ_CP147246.1"/>
</dbReference>
<dbReference type="PANTHER" id="PTHR43390">
    <property type="entry name" value="SIGNAL PEPTIDASE I"/>
    <property type="match status" value="1"/>
</dbReference>
<comment type="similarity">
    <text evidence="2 3">Belongs to the peptidase S26 family.</text>
</comment>
<comment type="catalytic activity">
    <reaction evidence="3">
        <text>Cleavage of hydrophobic, N-terminal signal or leader sequences from secreted and periplasmic proteins.</text>
        <dbReference type="EC" id="3.4.21.89"/>
    </reaction>
</comment>